<feature type="transmembrane region" description="Helical" evidence="2">
    <location>
        <begin position="118"/>
        <end position="138"/>
    </location>
</feature>
<keyword evidence="2" id="KW-0812">Transmembrane</keyword>
<dbReference type="Pfam" id="PF13727">
    <property type="entry name" value="CoA_binding_3"/>
    <property type="match status" value="1"/>
</dbReference>
<accession>A0ABS6ESY0</accession>
<dbReference type="InterPro" id="IPR051203">
    <property type="entry name" value="Polysaccharide_Synthase-Rel"/>
</dbReference>
<feature type="transmembrane region" description="Helical" evidence="2">
    <location>
        <begin position="57"/>
        <end position="78"/>
    </location>
</feature>
<feature type="transmembrane region" description="Helical" evidence="2">
    <location>
        <begin position="90"/>
        <end position="112"/>
    </location>
</feature>
<protein>
    <submittedName>
        <fullName evidence="4">Polysaccharide biosynthesis protein</fullName>
    </submittedName>
</protein>
<keyword evidence="5" id="KW-1185">Reference proteome</keyword>
<dbReference type="EMBL" id="JAHLQI010000002">
    <property type="protein sequence ID" value="MBU5490241.1"/>
    <property type="molecule type" value="Genomic_DNA"/>
</dbReference>
<proteinExistence type="predicted"/>
<dbReference type="CDD" id="cd05237">
    <property type="entry name" value="UDP_invert_4-6DH_SDR_e"/>
    <property type="match status" value="1"/>
</dbReference>
<evidence type="ECO:0000259" key="3">
    <source>
        <dbReference type="Pfam" id="PF02719"/>
    </source>
</evidence>
<feature type="transmembrane region" description="Helical" evidence="2">
    <location>
        <begin position="20"/>
        <end position="37"/>
    </location>
</feature>
<name>A0ABS6ESY0_9FIRM</name>
<reference evidence="4 5" key="1">
    <citation type="submission" date="2021-06" db="EMBL/GenBank/DDBJ databases">
        <authorList>
            <person name="Sun Q."/>
            <person name="Li D."/>
        </authorList>
    </citation>
    <scope>NUCLEOTIDE SEQUENCE [LARGE SCALE GENOMIC DNA]</scope>
    <source>
        <strain evidence="4 5">MSJd-7</strain>
    </source>
</reference>
<evidence type="ECO:0000256" key="1">
    <source>
        <dbReference type="SAM" id="MobiDB-lite"/>
    </source>
</evidence>
<gene>
    <name evidence="4" type="ORF">KQI75_06335</name>
</gene>
<dbReference type="PANTHER" id="PTHR43318">
    <property type="entry name" value="UDP-N-ACETYLGLUCOSAMINE 4,6-DEHYDRATASE"/>
    <property type="match status" value="1"/>
</dbReference>
<dbReference type="InterPro" id="IPR003869">
    <property type="entry name" value="Polysac_CapD-like"/>
</dbReference>
<sequence>MRCDIEKKENSIQAQTIVQLFLDVCIILSSMGGALWVRMDFQFGGIDTVFLQSLEKYAGINIVCTLLVFRGFRLYNSLWRYAGMIELKNIVYAVTGSAVLQVVGMHVLHVSMPRSYPVLYLLLLFFLTGFSRFIWRILPERTQETEQKPDTIRTMIVGAGEAGNMLLKELVGSSHLNRKIVCIIDDDRTKIGTYLHGVPVAGTVKQIPPLAERYGVNEIIVAIPSASSSEKKKILESCSRAVGCNVLTLPGIYQIINGDVHVSMLRKIEINDLLGREPVDLRMETIMRYVKGKTVLVTGGGGSIGSEICRQIAGYAPRTLILFDIYENSAYDVRGELLYQYPDLDLQVLIGSVRNEKRVNTIFSTYRPELVFHAAAHKHVPLMEDSPNEAIKNNVLGTWNVAKAADAYHAKKMVLISTDKAVRPTNIMGASKRICELIVQSFAQTSKTEYAAVRFGNVLGSNGSVVPLFQKQIAHGGPVTVTHPDIIRYFMTIPEAVHLVLQCGALAEGGEIFILDMGEPVKILDLAENMIRLSGLEPGKDIPITFTGLRPGEKLYEELLISLDNLKTTENKQIFVAQPAPVDAERTQRFVRKLVQDAFAESEHIREEVQRLVPEYTPERTETQSAQQPVSIRKDKANVYAAQ</sequence>
<feature type="region of interest" description="Disordered" evidence="1">
    <location>
        <begin position="615"/>
        <end position="643"/>
    </location>
</feature>
<dbReference type="PANTHER" id="PTHR43318:SF1">
    <property type="entry name" value="POLYSACCHARIDE BIOSYNTHESIS PROTEIN EPSC-RELATED"/>
    <property type="match status" value="1"/>
</dbReference>
<dbReference type="RefSeq" id="WP_216469876.1">
    <property type="nucleotide sequence ID" value="NZ_JAHLQI010000002.1"/>
</dbReference>
<feature type="domain" description="Polysaccharide biosynthesis protein CapD-like" evidence="3">
    <location>
        <begin position="295"/>
        <end position="578"/>
    </location>
</feature>
<evidence type="ECO:0000256" key="2">
    <source>
        <dbReference type="SAM" id="Phobius"/>
    </source>
</evidence>
<dbReference type="Pfam" id="PF02719">
    <property type="entry name" value="Polysacc_synt_2"/>
    <property type="match status" value="1"/>
</dbReference>
<evidence type="ECO:0000313" key="4">
    <source>
        <dbReference type="EMBL" id="MBU5490241.1"/>
    </source>
</evidence>
<organism evidence="4 5">
    <name type="scientific">Butyricicoccus intestinisimiae</name>
    <dbReference type="NCBI Taxonomy" id="2841509"/>
    <lineage>
        <taxon>Bacteria</taxon>
        <taxon>Bacillati</taxon>
        <taxon>Bacillota</taxon>
        <taxon>Clostridia</taxon>
        <taxon>Eubacteriales</taxon>
        <taxon>Butyricicoccaceae</taxon>
        <taxon>Butyricicoccus</taxon>
    </lineage>
</organism>
<dbReference type="Proteomes" id="UP000783588">
    <property type="component" value="Unassembled WGS sequence"/>
</dbReference>
<evidence type="ECO:0000313" key="5">
    <source>
        <dbReference type="Proteomes" id="UP000783588"/>
    </source>
</evidence>
<comment type="caution">
    <text evidence="4">The sequence shown here is derived from an EMBL/GenBank/DDBJ whole genome shotgun (WGS) entry which is preliminary data.</text>
</comment>
<keyword evidence="2" id="KW-1133">Transmembrane helix</keyword>
<keyword evidence="2" id="KW-0472">Membrane</keyword>